<dbReference type="PROSITE" id="PS00028">
    <property type="entry name" value="ZINC_FINGER_C2H2_1"/>
    <property type="match status" value="2"/>
</dbReference>
<dbReference type="GO" id="GO:0042802">
    <property type="term" value="F:identical protein binding"/>
    <property type="evidence" value="ECO:0007669"/>
    <property type="project" value="UniProtKB-ARBA"/>
</dbReference>
<dbReference type="SMART" id="SM00355">
    <property type="entry name" value="ZnF_C2H2"/>
    <property type="match status" value="2"/>
</dbReference>
<keyword evidence="9" id="KW-0804">Transcription</keyword>
<feature type="domain" description="C2H2-type" evidence="14">
    <location>
        <begin position="249"/>
        <end position="276"/>
    </location>
</feature>
<dbReference type="Proteomes" id="UP000504635">
    <property type="component" value="Unplaced"/>
</dbReference>
<evidence type="ECO:0000256" key="9">
    <source>
        <dbReference type="ARBA" id="ARBA00023163"/>
    </source>
</evidence>
<dbReference type="GO" id="GO:0001227">
    <property type="term" value="F:DNA-binding transcription repressor activity, RNA polymerase II-specific"/>
    <property type="evidence" value="ECO:0007669"/>
    <property type="project" value="TreeGrafter"/>
</dbReference>
<dbReference type="SMART" id="SM00225">
    <property type="entry name" value="BTB"/>
    <property type="match status" value="1"/>
</dbReference>
<dbReference type="Pfam" id="PF00096">
    <property type="entry name" value="zf-C2H2"/>
    <property type="match status" value="2"/>
</dbReference>
<evidence type="ECO:0000256" key="11">
    <source>
        <dbReference type="PROSITE-ProRule" id="PRU00042"/>
    </source>
</evidence>
<feature type="compositionally biased region" description="Polar residues" evidence="12">
    <location>
        <begin position="372"/>
        <end position="381"/>
    </location>
</feature>
<dbReference type="InterPro" id="IPR000210">
    <property type="entry name" value="BTB/POZ_dom"/>
</dbReference>
<dbReference type="InterPro" id="IPR036236">
    <property type="entry name" value="Znf_C2H2_sf"/>
</dbReference>
<dbReference type="Gene3D" id="3.30.160.60">
    <property type="entry name" value="Classic Zinc Finger"/>
    <property type="match status" value="2"/>
</dbReference>
<dbReference type="SUPFAM" id="SSF54695">
    <property type="entry name" value="POZ domain"/>
    <property type="match status" value="1"/>
</dbReference>
<organism evidence="15 16">
    <name type="scientific">Sitophilus oryzae</name>
    <name type="common">Rice weevil</name>
    <name type="synonym">Curculio oryzae</name>
    <dbReference type="NCBI Taxonomy" id="7048"/>
    <lineage>
        <taxon>Eukaryota</taxon>
        <taxon>Metazoa</taxon>
        <taxon>Ecdysozoa</taxon>
        <taxon>Arthropoda</taxon>
        <taxon>Hexapoda</taxon>
        <taxon>Insecta</taxon>
        <taxon>Pterygota</taxon>
        <taxon>Neoptera</taxon>
        <taxon>Endopterygota</taxon>
        <taxon>Coleoptera</taxon>
        <taxon>Polyphaga</taxon>
        <taxon>Cucujiformia</taxon>
        <taxon>Curculionidae</taxon>
        <taxon>Dryophthorinae</taxon>
        <taxon>Sitophilus</taxon>
    </lineage>
</organism>
<dbReference type="PROSITE" id="PS50097">
    <property type="entry name" value="BTB"/>
    <property type="match status" value="1"/>
</dbReference>
<evidence type="ECO:0000256" key="4">
    <source>
        <dbReference type="ARBA" id="ARBA00022737"/>
    </source>
</evidence>
<dbReference type="KEGG" id="soy:115879156"/>
<evidence type="ECO:0000256" key="3">
    <source>
        <dbReference type="ARBA" id="ARBA00022723"/>
    </source>
</evidence>
<keyword evidence="15" id="KW-1185">Reference proteome</keyword>
<dbReference type="FunFam" id="3.30.160.60:FF:000508">
    <property type="entry name" value="Myeloid zinc finger 1"/>
    <property type="match status" value="1"/>
</dbReference>
<comment type="similarity">
    <text evidence="2">Belongs to the krueppel C2H2-type zinc-finger protein family.</text>
</comment>
<dbReference type="FunFam" id="3.30.160.60:FF:000145">
    <property type="entry name" value="Zinc finger protein 574"/>
    <property type="match status" value="1"/>
</dbReference>
<proteinExistence type="inferred from homology"/>
<keyword evidence="7" id="KW-0805">Transcription regulation</keyword>
<feature type="region of interest" description="Disordered" evidence="12">
    <location>
        <begin position="348"/>
        <end position="430"/>
    </location>
</feature>
<sequence>MDFIKAPQKMKSPPTKSIRLLQEKYEENRDLMFQNLLADDVLSDVTFHCRDGFVKAHKVILAAASPYFKKVFAVHSEPKTAYILHGVTVGQMKSLMELVYRGVTDISSDMMTKLCQVATEFGITGIVDTSMGDTSDKSISPGGRDTRFKGQKRVAVDFREETENLKIPETRIPIKRIEFERRPSTCSEKSKKSDSPLSPLPSTVPILESSFTSPAKEIHSPESITLPTLAQLSAAARRSSNWAMKLRKFKCDLCPASFKRASHLSRHQLVHTGERPYACSQCDKAFSRHDKLKNHIKRAHDGSDNENLQSGNFPFTLGHVKIQTSQSDEIMEDPPVVRWEDLTPRKPTVCAPSATDNITKRPKKEAEHIVSINVSKTSISGSGAPQKKGRGRPRKYPPVPRPLVKRPRGRPRSKNKSSPPATPVTTPVPKIIAAPENYDITNMPFGDLEYLTKSLCEPNNEQIEDTSNLTMEAGVMEPFVEINLDQSDSNDGQNHTSDGGSQNPGNFFKKIGLLETNSVSTIGNCTISVASSSQRS</sequence>
<dbReference type="GO" id="GO:0005654">
    <property type="term" value="C:nucleoplasm"/>
    <property type="evidence" value="ECO:0007669"/>
    <property type="project" value="TreeGrafter"/>
</dbReference>
<dbReference type="PANTHER" id="PTHR24399">
    <property type="entry name" value="ZINC FINGER AND BTB DOMAIN-CONTAINING"/>
    <property type="match status" value="1"/>
</dbReference>
<evidence type="ECO:0000259" key="14">
    <source>
        <dbReference type="PROSITE" id="PS50157"/>
    </source>
</evidence>
<feature type="region of interest" description="Disordered" evidence="12">
    <location>
        <begin position="182"/>
        <end position="205"/>
    </location>
</feature>
<feature type="compositionally biased region" description="Basic and acidic residues" evidence="12">
    <location>
        <begin position="182"/>
        <end position="194"/>
    </location>
</feature>
<keyword evidence="3" id="KW-0479">Metal-binding</keyword>
<feature type="compositionally biased region" description="Low complexity" evidence="12">
    <location>
        <begin position="416"/>
        <end position="430"/>
    </location>
</feature>
<dbReference type="SUPFAM" id="SSF57667">
    <property type="entry name" value="beta-beta-alpha zinc fingers"/>
    <property type="match status" value="1"/>
</dbReference>
<dbReference type="InterPro" id="IPR013087">
    <property type="entry name" value="Znf_C2H2_type"/>
</dbReference>
<dbReference type="PROSITE" id="PS50157">
    <property type="entry name" value="ZINC_FINGER_C2H2_2"/>
    <property type="match status" value="2"/>
</dbReference>
<dbReference type="AlphaFoldDB" id="A0A6J2XK80"/>
<evidence type="ECO:0000256" key="8">
    <source>
        <dbReference type="ARBA" id="ARBA00023125"/>
    </source>
</evidence>
<dbReference type="GO" id="GO:0008270">
    <property type="term" value="F:zinc ion binding"/>
    <property type="evidence" value="ECO:0007669"/>
    <property type="project" value="UniProtKB-KW"/>
</dbReference>
<dbReference type="InParanoid" id="A0A6J2XK80"/>
<dbReference type="GeneID" id="115879156"/>
<evidence type="ECO:0000313" key="15">
    <source>
        <dbReference type="Proteomes" id="UP000504635"/>
    </source>
</evidence>
<protein>
    <submittedName>
        <fullName evidence="16">Zinc finger protein 281-like isoform X1</fullName>
    </submittedName>
</protein>
<comment type="subcellular location">
    <subcellularLocation>
        <location evidence="1">Nucleus</location>
    </subcellularLocation>
</comment>
<feature type="compositionally biased region" description="Polar residues" evidence="12">
    <location>
        <begin position="485"/>
        <end position="505"/>
    </location>
</feature>
<evidence type="ECO:0000259" key="13">
    <source>
        <dbReference type="PROSITE" id="PS50097"/>
    </source>
</evidence>
<evidence type="ECO:0000313" key="16">
    <source>
        <dbReference type="RefSeq" id="XP_030751697.1"/>
    </source>
</evidence>
<dbReference type="InterPro" id="IPR011333">
    <property type="entry name" value="SKP1/BTB/POZ_sf"/>
</dbReference>
<feature type="region of interest" description="Disordered" evidence="12">
    <location>
        <begin position="485"/>
        <end position="508"/>
    </location>
</feature>
<evidence type="ECO:0000256" key="2">
    <source>
        <dbReference type="ARBA" id="ARBA00006991"/>
    </source>
</evidence>
<dbReference type="CDD" id="cd18315">
    <property type="entry name" value="BTB_POZ_BAB-like"/>
    <property type="match status" value="1"/>
</dbReference>
<feature type="domain" description="C2H2-type" evidence="14">
    <location>
        <begin position="277"/>
        <end position="305"/>
    </location>
</feature>
<evidence type="ECO:0000256" key="12">
    <source>
        <dbReference type="SAM" id="MobiDB-lite"/>
    </source>
</evidence>
<reference evidence="16" key="1">
    <citation type="submission" date="2025-08" db="UniProtKB">
        <authorList>
            <consortium name="RefSeq"/>
        </authorList>
    </citation>
    <scope>IDENTIFICATION</scope>
    <source>
        <tissue evidence="16">Gonads</tissue>
    </source>
</reference>
<name>A0A6J2XK80_SITOR</name>
<dbReference type="PANTHER" id="PTHR24399:SF70">
    <property type="entry name" value="C2H2-TYPE DOMAIN-CONTAINING PROTEIN"/>
    <property type="match status" value="1"/>
</dbReference>
<accession>A0A6J2XK80</accession>
<feature type="domain" description="BTB" evidence="13">
    <location>
        <begin position="43"/>
        <end position="108"/>
    </location>
</feature>
<keyword evidence="5 11" id="KW-0863">Zinc-finger</keyword>
<dbReference type="Gene3D" id="3.30.710.10">
    <property type="entry name" value="Potassium Channel Kv1.1, Chain A"/>
    <property type="match status" value="1"/>
</dbReference>
<evidence type="ECO:0000256" key="10">
    <source>
        <dbReference type="ARBA" id="ARBA00023242"/>
    </source>
</evidence>
<keyword evidence="8" id="KW-0238">DNA-binding</keyword>
<dbReference type="RefSeq" id="XP_030751697.1">
    <property type="nucleotide sequence ID" value="XM_030895837.1"/>
</dbReference>
<dbReference type="OrthoDB" id="10261408at2759"/>
<evidence type="ECO:0000256" key="5">
    <source>
        <dbReference type="ARBA" id="ARBA00022771"/>
    </source>
</evidence>
<gene>
    <name evidence="16" type="primary">LOC115879156</name>
</gene>
<dbReference type="Pfam" id="PF00651">
    <property type="entry name" value="BTB"/>
    <property type="match status" value="1"/>
</dbReference>
<dbReference type="GO" id="GO:0000978">
    <property type="term" value="F:RNA polymerase II cis-regulatory region sequence-specific DNA binding"/>
    <property type="evidence" value="ECO:0007669"/>
    <property type="project" value="TreeGrafter"/>
</dbReference>
<feature type="compositionally biased region" description="Basic residues" evidence="12">
    <location>
        <begin position="403"/>
        <end position="415"/>
    </location>
</feature>
<evidence type="ECO:0000256" key="6">
    <source>
        <dbReference type="ARBA" id="ARBA00022833"/>
    </source>
</evidence>
<evidence type="ECO:0000256" key="7">
    <source>
        <dbReference type="ARBA" id="ARBA00023015"/>
    </source>
</evidence>
<keyword evidence="4" id="KW-0677">Repeat</keyword>
<evidence type="ECO:0000256" key="1">
    <source>
        <dbReference type="ARBA" id="ARBA00004123"/>
    </source>
</evidence>
<keyword evidence="10" id="KW-0539">Nucleus</keyword>
<keyword evidence="6" id="KW-0862">Zinc</keyword>